<feature type="compositionally biased region" description="Basic and acidic residues" evidence="5">
    <location>
        <begin position="1007"/>
        <end position="1023"/>
    </location>
</feature>
<dbReference type="PROSITE" id="PS50096">
    <property type="entry name" value="IQ"/>
    <property type="match status" value="1"/>
</dbReference>
<evidence type="ECO:0000256" key="4">
    <source>
        <dbReference type="SAM" id="Coils"/>
    </source>
</evidence>
<feature type="coiled-coil region" evidence="4">
    <location>
        <begin position="903"/>
        <end position="937"/>
    </location>
</feature>
<dbReference type="InterPro" id="IPR029045">
    <property type="entry name" value="ClpP/crotonase-like_dom_sf"/>
</dbReference>
<dbReference type="PANTHER" id="PTHR11941:SF173">
    <property type="entry name" value="3-HYDROXYBUTYRYL-COA DEHYDRATASE-LIKE PROTEIN, MITOCHONDRIAL"/>
    <property type="match status" value="1"/>
</dbReference>
<evidence type="ECO:0000313" key="6">
    <source>
        <dbReference type="EMBL" id="PRP83787.1"/>
    </source>
</evidence>
<dbReference type="GO" id="GO:0005739">
    <property type="term" value="C:mitochondrion"/>
    <property type="evidence" value="ECO:0007669"/>
    <property type="project" value="TreeGrafter"/>
</dbReference>
<dbReference type="InParanoid" id="A0A2P6NIL9"/>
<gene>
    <name evidence="6" type="ORF">PROFUN_08985</name>
</gene>
<dbReference type="GO" id="GO:0006635">
    <property type="term" value="P:fatty acid beta-oxidation"/>
    <property type="evidence" value="ECO:0007669"/>
    <property type="project" value="TreeGrafter"/>
</dbReference>
<feature type="region of interest" description="Disordered" evidence="5">
    <location>
        <begin position="1"/>
        <end position="20"/>
    </location>
</feature>
<comment type="caution">
    <text evidence="6">The sequence shown here is derived from an EMBL/GenBank/DDBJ whole genome shotgun (WGS) entry which is preliminary data.</text>
</comment>
<feature type="compositionally biased region" description="Basic and acidic residues" evidence="5">
    <location>
        <begin position="976"/>
        <end position="998"/>
    </location>
</feature>
<feature type="compositionally biased region" description="Acidic residues" evidence="5">
    <location>
        <begin position="11"/>
        <end position="20"/>
    </location>
</feature>
<evidence type="ECO:0000256" key="2">
    <source>
        <dbReference type="PROSITE-ProRule" id="PRU00221"/>
    </source>
</evidence>
<evidence type="ECO:0000256" key="3">
    <source>
        <dbReference type="RuleBase" id="RU003707"/>
    </source>
</evidence>
<dbReference type="SMART" id="SM00320">
    <property type="entry name" value="WD40"/>
    <property type="match status" value="3"/>
</dbReference>
<dbReference type="InterPro" id="IPR015943">
    <property type="entry name" value="WD40/YVTN_repeat-like_dom_sf"/>
</dbReference>
<dbReference type="PANTHER" id="PTHR11941">
    <property type="entry name" value="ENOYL-COA HYDRATASE-RELATED"/>
    <property type="match status" value="1"/>
</dbReference>
<comment type="similarity">
    <text evidence="1 3">Belongs to the enoyl-CoA hydratase/isomerase family.</text>
</comment>
<keyword evidence="4" id="KW-0175">Coiled coil</keyword>
<feature type="region of interest" description="Disordered" evidence="5">
    <location>
        <begin position="942"/>
        <end position="1043"/>
    </location>
</feature>
<sequence length="1131" mass="128052">MDQHHPIEILSSDEERDETEDRFGLFLRGSFDGREPTNAISIPDSPPRKKARRTEPQRVWELPSSKASHCRFNSDGSILSVCFYDRLALYRVPEKEPWRVYRSKDSSHGFLCSSFGTILEDRKLIACAFGSLIRVIQFYSSRVHMNLQGHGQNISAITFHPCKKGILFTSSSDKSCRMWSLQHKGVDTRGRANRQGVCIAIFATYRPTFDIISMDVDVDGDQLILCDQSTIVIFALDSKEIRQTSRLEEYENLRGNFQPLLVVRSRVYTKSAHGETKNMIAVRCIGRHVISQSNDMLRCWSIDKRRTIFRVDEVMSCPIVISRDKNMMSYGNMSGELHFLTMEGQKKSRCKHDGALYKYQYIPFFSLGAFGWLEHQADLLFTSIELDKVHAKLKFGHKQPAKSSRLYKTMLSARIIGQRFRPSSVQSRSFRRQQSSLVETQVSDGIAIIRLNQPETLNALTEKMGDTFLGCIADLNRRSDVRCAVLTGAGKAFSAGGDLQFLLDRAADTPQNNAELMRKFYSRFLSVRSLKVPVLSAINGHAVGAGLCLALATDIRLAARSAKMGVTFTNLGIHPGMAATHFLPSLIGNQNAAHLLLSGDLVSAEEAQRLGVVLSVHDDGDLMDRAMAMAASLSSKSSVAIQTTVRTLRNKQEVDIETALWREASAQAICYSAPDIVEGVNAVKEKRKPTVHIWEAFLRLVLYGSRELFFFVSSCHAATSQFTDPNNSIKMNTAAQRLLPHFITNPSSHILQYSAAAIVGASATYYWSSSIKVEMVVNDEKVWSGVVGRLLTMRQRQYKKDMRSWLLHRQTSSKRDLILQLLFNGHLIHQMEEASESDANGTNPSFLREEKKLGKMHDSLDTDVAVADVTRSIGDDDATSSVQELTNGSEISKPMIDNIEMAILELQKQFQIERHLRREAEDEILQLKSQVEELQTYIRDYHARRSTQRTPQKEKKNSKTSQRDMTPIHASSHIKPSQEAEDKEDTKEEQEKHDEKKPDKRKRHEDKKKEEKAEKKKQKKEDTSPSDDPTGDAKSKPEKVTISKSYERLNGGDGNIYLRWRNHNAPFPTVDTFVTLCSTFHRGNTKDISEDDRQAIVKKHRVTEAQVKNWVNNHKRLCKCIVKKKPPTKKS</sequence>
<dbReference type="InterPro" id="IPR018376">
    <property type="entry name" value="Enoyl-CoA_hyd/isom_CS"/>
</dbReference>
<dbReference type="InterPro" id="IPR036322">
    <property type="entry name" value="WD40_repeat_dom_sf"/>
</dbReference>
<dbReference type="InterPro" id="IPR001680">
    <property type="entry name" value="WD40_rpt"/>
</dbReference>
<keyword evidence="7" id="KW-1185">Reference proteome</keyword>
<evidence type="ECO:0000313" key="7">
    <source>
        <dbReference type="Proteomes" id="UP000241769"/>
    </source>
</evidence>
<evidence type="ECO:0000256" key="5">
    <source>
        <dbReference type="SAM" id="MobiDB-lite"/>
    </source>
</evidence>
<dbReference type="CDD" id="cd06558">
    <property type="entry name" value="crotonase-like"/>
    <property type="match status" value="1"/>
</dbReference>
<dbReference type="GO" id="GO:0003824">
    <property type="term" value="F:catalytic activity"/>
    <property type="evidence" value="ECO:0007669"/>
    <property type="project" value="InterPro"/>
</dbReference>
<dbReference type="AlphaFoldDB" id="A0A2P6NIL9"/>
<dbReference type="PROSITE" id="PS50294">
    <property type="entry name" value="WD_REPEATS_REGION"/>
    <property type="match status" value="1"/>
</dbReference>
<protein>
    <submittedName>
        <fullName evidence="6">Uncharacterized protein</fullName>
    </submittedName>
</protein>
<dbReference type="SUPFAM" id="SSF52096">
    <property type="entry name" value="ClpP/crotonase"/>
    <property type="match status" value="1"/>
</dbReference>
<reference evidence="6 7" key="1">
    <citation type="journal article" date="2018" name="Genome Biol. Evol.">
        <title>Multiple Roots of Fruiting Body Formation in Amoebozoa.</title>
        <authorList>
            <person name="Hillmann F."/>
            <person name="Forbes G."/>
            <person name="Novohradska S."/>
            <person name="Ferling I."/>
            <person name="Riege K."/>
            <person name="Groth M."/>
            <person name="Westermann M."/>
            <person name="Marz M."/>
            <person name="Spaller T."/>
            <person name="Winckler T."/>
            <person name="Schaap P."/>
            <person name="Glockner G."/>
        </authorList>
    </citation>
    <scope>NUCLEOTIDE SEQUENCE [LARGE SCALE GENOMIC DNA]</scope>
    <source>
        <strain evidence="6 7">Jena</strain>
    </source>
</reference>
<feature type="compositionally biased region" description="Basic and acidic residues" evidence="5">
    <location>
        <begin position="1031"/>
        <end position="1043"/>
    </location>
</feature>
<proteinExistence type="inferred from homology"/>
<dbReference type="PROSITE" id="PS00166">
    <property type="entry name" value="ENOYL_COA_HYDRATASE"/>
    <property type="match status" value="1"/>
</dbReference>
<feature type="repeat" description="WD" evidence="2">
    <location>
        <begin position="147"/>
        <end position="182"/>
    </location>
</feature>
<dbReference type="Gene3D" id="2.130.10.10">
    <property type="entry name" value="YVTN repeat-like/Quinoprotein amine dehydrogenase"/>
    <property type="match status" value="1"/>
</dbReference>
<dbReference type="PROSITE" id="PS50082">
    <property type="entry name" value="WD_REPEATS_2"/>
    <property type="match status" value="1"/>
</dbReference>
<name>A0A2P6NIL9_9EUKA</name>
<dbReference type="Pfam" id="PF00378">
    <property type="entry name" value="ECH_1"/>
    <property type="match status" value="1"/>
</dbReference>
<dbReference type="SUPFAM" id="SSF50978">
    <property type="entry name" value="WD40 repeat-like"/>
    <property type="match status" value="1"/>
</dbReference>
<feature type="region of interest" description="Disordered" evidence="5">
    <location>
        <begin position="28"/>
        <end position="59"/>
    </location>
</feature>
<dbReference type="OrthoDB" id="2139957at2759"/>
<organism evidence="6 7">
    <name type="scientific">Planoprotostelium fungivorum</name>
    <dbReference type="NCBI Taxonomy" id="1890364"/>
    <lineage>
        <taxon>Eukaryota</taxon>
        <taxon>Amoebozoa</taxon>
        <taxon>Evosea</taxon>
        <taxon>Variosea</taxon>
        <taxon>Cavosteliida</taxon>
        <taxon>Cavosteliaceae</taxon>
        <taxon>Planoprotostelium</taxon>
    </lineage>
</organism>
<dbReference type="InterPro" id="IPR001753">
    <property type="entry name" value="Enoyl-CoA_hydra/iso"/>
</dbReference>
<dbReference type="EMBL" id="MDYQ01000076">
    <property type="protein sequence ID" value="PRP83787.1"/>
    <property type="molecule type" value="Genomic_DNA"/>
</dbReference>
<dbReference type="STRING" id="1890364.A0A2P6NIL9"/>
<dbReference type="Gene3D" id="3.90.226.10">
    <property type="entry name" value="2-enoyl-CoA Hydratase, Chain A, domain 1"/>
    <property type="match status" value="1"/>
</dbReference>
<keyword evidence="2" id="KW-0853">WD repeat</keyword>
<dbReference type="Proteomes" id="UP000241769">
    <property type="component" value="Unassembled WGS sequence"/>
</dbReference>
<evidence type="ECO:0000256" key="1">
    <source>
        <dbReference type="ARBA" id="ARBA00005254"/>
    </source>
</evidence>
<accession>A0A2P6NIL9</accession>